<keyword evidence="1" id="KW-0812">Transmembrane</keyword>
<keyword evidence="1" id="KW-1133">Transmembrane helix</keyword>
<feature type="transmembrane region" description="Helical" evidence="1">
    <location>
        <begin position="116"/>
        <end position="139"/>
    </location>
</feature>
<feature type="domain" description="DUF6534" evidence="2">
    <location>
        <begin position="166"/>
        <end position="256"/>
    </location>
</feature>
<proteinExistence type="predicted"/>
<dbReference type="Proteomes" id="UP000193067">
    <property type="component" value="Unassembled WGS sequence"/>
</dbReference>
<organism evidence="3 4">
    <name type="scientific">Trametes coccinea (strain BRFM310)</name>
    <name type="common">Pycnoporus coccineus</name>
    <dbReference type="NCBI Taxonomy" id="1353009"/>
    <lineage>
        <taxon>Eukaryota</taxon>
        <taxon>Fungi</taxon>
        <taxon>Dikarya</taxon>
        <taxon>Basidiomycota</taxon>
        <taxon>Agaricomycotina</taxon>
        <taxon>Agaricomycetes</taxon>
        <taxon>Polyporales</taxon>
        <taxon>Polyporaceae</taxon>
        <taxon>Trametes</taxon>
    </lineage>
</organism>
<name>A0A1Y2IPR1_TRAC3</name>
<evidence type="ECO:0000259" key="2">
    <source>
        <dbReference type="Pfam" id="PF20152"/>
    </source>
</evidence>
<dbReference type="AlphaFoldDB" id="A0A1Y2IPR1"/>
<dbReference type="InterPro" id="IPR045339">
    <property type="entry name" value="DUF6534"/>
</dbReference>
<feature type="transmembrane region" description="Helical" evidence="1">
    <location>
        <begin position="202"/>
        <end position="225"/>
    </location>
</feature>
<dbReference type="PANTHER" id="PTHR40465">
    <property type="entry name" value="CHROMOSOME 1, WHOLE GENOME SHOTGUN SEQUENCE"/>
    <property type="match status" value="1"/>
</dbReference>
<keyword evidence="1" id="KW-0472">Membrane</keyword>
<feature type="transmembrane region" description="Helical" evidence="1">
    <location>
        <begin position="82"/>
        <end position="104"/>
    </location>
</feature>
<dbReference type="Pfam" id="PF20152">
    <property type="entry name" value="DUF6534"/>
    <property type="match status" value="1"/>
</dbReference>
<dbReference type="OrthoDB" id="3270417at2759"/>
<evidence type="ECO:0000256" key="1">
    <source>
        <dbReference type="SAM" id="Phobius"/>
    </source>
</evidence>
<protein>
    <recommendedName>
        <fullName evidence="2">DUF6534 domain-containing protein</fullName>
    </recommendedName>
</protein>
<evidence type="ECO:0000313" key="3">
    <source>
        <dbReference type="EMBL" id="OSD01952.1"/>
    </source>
</evidence>
<accession>A0A1Y2IPR1</accession>
<feature type="transmembrane region" description="Helical" evidence="1">
    <location>
        <begin position="45"/>
        <end position="70"/>
    </location>
</feature>
<evidence type="ECO:0000313" key="4">
    <source>
        <dbReference type="Proteomes" id="UP000193067"/>
    </source>
</evidence>
<sequence>MSLVGDVIGALLIEVCLACILYGVTTLQTFIYYQTFSEDSRFLKGVVGAVWVMETLHTALCMELVYTYSVTHFGDYDFLGNIYWGAGASILVGVFISAAVHAFYIRRVWIMSSGSIPVTAFISLLALCRFGCGLGSFILSLEITEWSPFRANVSPLVTIALGLGCAAAVDVLVALTLSYYIQHGRGKWDSGTQESDSRIDTVLIYAVNTGAITALASILSVILFATQKKSLVFLGLVEIQSKLYANSFLGSLNVRAAHRTAPSSATYEFTPRRAPIIRPPQFRTPADTEFTVPRVAVHQQTVVMRDNGEVDVSSLRFKDTGSEFGENSDKGELV</sequence>
<keyword evidence="4" id="KW-1185">Reference proteome</keyword>
<reference evidence="3 4" key="1">
    <citation type="journal article" date="2015" name="Biotechnol. Biofuels">
        <title>Enhanced degradation of softwood versus hardwood by the white-rot fungus Pycnoporus coccineus.</title>
        <authorList>
            <person name="Couturier M."/>
            <person name="Navarro D."/>
            <person name="Chevret D."/>
            <person name="Henrissat B."/>
            <person name="Piumi F."/>
            <person name="Ruiz-Duenas F.J."/>
            <person name="Martinez A.T."/>
            <person name="Grigoriev I.V."/>
            <person name="Riley R."/>
            <person name="Lipzen A."/>
            <person name="Berrin J.G."/>
            <person name="Master E.R."/>
            <person name="Rosso M.N."/>
        </authorList>
    </citation>
    <scope>NUCLEOTIDE SEQUENCE [LARGE SCALE GENOMIC DNA]</scope>
    <source>
        <strain evidence="3 4">BRFM310</strain>
    </source>
</reference>
<dbReference type="PANTHER" id="PTHR40465:SF1">
    <property type="entry name" value="DUF6534 DOMAIN-CONTAINING PROTEIN"/>
    <property type="match status" value="1"/>
</dbReference>
<feature type="transmembrane region" description="Helical" evidence="1">
    <location>
        <begin position="159"/>
        <end position="181"/>
    </location>
</feature>
<gene>
    <name evidence="3" type="ORF">PYCCODRAFT_1459416</name>
</gene>
<feature type="transmembrane region" description="Helical" evidence="1">
    <location>
        <begin position="12"/>
        <end position="33"/>
    </location>
</feature>
<dbReference type="EMBL" id="KZ084108">
    <property type="protein sequence ID" value="OSD01952.1"/>
    <property type="molecule type" value="Genomic_DNA"/>
</dbReference>
<dbReference type="STRING" id="1353009.A0A1Y2IPR1"/>